<dbReference type="CDD" id="cd14014">
    <property type="entry name" value="STKc_PknB_like"/>
    <property type="match status" value="1"/>
</dbReference>
<dbReference type="InterPro" id="IPR011009">
    <property type="entry name" value="Kinase-like_dom_sf"/>
</dbReference>
<protein>
    <recommendedName>
        <fullName evidence="1">non-specific serine/threonine protein kinase</fullName>
        <ecNumber evidence="1">2.7.11.1</ecNumber>
    </recommendedName>
</protein>
<evidence type="ECO:0000256" key="1">
    <source>
        <dbReference type="ARBA" id="ARBA00012513"/>
    </source>
</evidence>
<gene>
    <name evidence="10" type="ORF">GCM10009839_30890</name>
</gene>
<feature type="domain" description="Protein kinase" evidence="9">
    <location>
        <begin position="14"/>
        <end position="279"/>
    </location>
</feature>
<evidence type="ECO:0000256" key="6">
    <source>
        <dbReference type="ARBA" id="ARBA00022840"/>
    </source>
</evidence>
<evidence type="ECO:0000256" key="2">
    <source>
        <dbReference type="ARBA" id="ARBA00022527"/>
    </source>
</evidence>
<accession>A0ABN2U5S8</accession>
<feature type="compositionally biased region" description="Low complexity" evidence="8">
    <location>
        <begin position="284"/>
        <end position="297"/>
    </location>
</feature>
<evidence type="ECO:0000256" key="3">
    <source>
        <dbReference type="ARBA" id="ARBA00022679"/>
    </source>
</evidence>
<organism evidence="10 11">
    <name type="scientific">Catenulispora yoronensis</name>
    <dbReference type="NCBI Taxonomy" id="450799"/>
    <lineage>
        <taxon>Bacteria</taxon>
        <taxon>Bacillati</taxon>
        <taxon>Actinomycetota</taxon>
        <taxon>Actinomycetes</taxon>
        <taxon>Catenulisporales</taxon>
        <taxon>Catenulisporaceae</taxon>
        <taxon>Catenulispora</taxon>
    </lineage>
</organism>
<dbReference type="PROSITE" id="PS00108">
    <property type="entry name" value="PROTEIN_KINASE_ST"/>
    <property type="match status" value="1"/>
</dbReference>
<dbReference type="PROSITE" id="PS00107">
    <property type="entry name" value="PROTEIN_KINASE_ATP"/>
    <property type="match status" value="1"/>
</dbReference>
<evidence type="ECO:0000256" key="7">
    <source>
        <dbReference type="PROSITE-ProRule" id="PRU10141"/>
    </source>
</evidence>
<dbReference type="Gene3D" id="1.10.510.10">
    <property type="entry name" value="Transferase(Phosphotransferase) domain 1"/>
    <property type="match status" value="1"/>
</dbReference>
<proteinExistence type="predicted"/>
<feature type="region of interest" description="Disordered" evidence="8">
    <location>
        <begin position="341"/>
        <end position="545"/>
    </location>
</feature>
<dbReference type="SUPFAM" id="SSF101908">
    <property type="entry name" value="Putative isomerase YbhE"/>
    <property type="match status" value="1"/>
</dbReference>
<dbReference type="InterPro" id="IPR008271">
    <property type="entry name" value="Ser/Thr_kinase_AS"/>
</dbReference>
<dbReference type="PANTHER" id="PTHR43289:SF6">
    <property type="entry name" value="SERINE_THREONINE-PROTEIN KINASE NEKL-3"/>
    <property type="match status" value="1"/>
</dbReference>
<evidence type="ECO:0000313" key="10">
    <source>
        <dbReference type="EMBL" id="GAA2029239.1"/>
    </source>
</evidence>
<dbReference type="EC" id="2.7.11.1" evidence="1"/>
<dbReference type="Proteomes" id="UP001500751">
    <property type="component" value="Unassembled WGS sequence"/>
</dbReference>
<feature type="region of interest" description="Disordered" evidence="8">
    <location>
        <begin position="281"/>
        <end position="313"/>
    </location>
</feature>
<keyword evidence="5" id="KW-0418">Kinase</keyword>
<feature type="compositionally biased region" description="Gly residues" evidence="8">
    <location>
        <begin position="374"/>
        <end position="416"/>
    </location>
</feature>
<dbReference type="Pfam" id="PF00069">
    <property type="entry name" value="Pkinase"/>
    <property type="match status" value="1"/>
</dbReference>
<dbReference type="Gene3D" id="3.30.200.20">
    <property type="entry name" value="Phosphorylase Kinase, domain 1"/>
    <property type="match status" value="1"/>
</dbReference>
<feature type="binding site" evidence="7">
    <location>
        <position position="43"/>
    </location>
    <ligand>
        <name>ATP</name>
        <dbReference type="ChEBI" id="CHEBI:30616"/>
    </ligand>
</feature>
<feature type="compositionally biased region" description="Pro residues" evidence="8">
    <location>
        <begin position="487"/>
        <end position="505"/>
    </location>
</feature>
<sequence>MQRDLTGLVLDGRYLLQERLGAGGMGEVWRCRDQRIGRDVAVKLLLDVRLNTEMEARFEREARVAGNLSSSLIVTLHDYGHGDLDGRDVPYLVMELLQGRTLAQIRNDERNSRRVLSWGAQVCAALEAAHRAGVVHRDIKPSNVMITDDGALKVLDFGIARVIEDGHTRGGLTADGTVIGTADYMSPEQAAGQPTDARSDLYSFGCLLYFLVTARPPFVADSFFGMLQKQLNETPAPPSSYRPGLPPELDSLILALLAKDPAARPPGAKVVREALERMLPTPKPDAAAKAAGAARAGGPTGEEPTRPDQSSGAATAVVGGAAAGAAAGAVAGAVAAVAAAGTGPAAGPSAPAPGTPGTPGGPQGNQGPQSGHGSQSGQGSQGPQSGQGGQGGQGGQSGQGGQGSQSGQGPQSGQGAGRPANQPGPGPALGAIPSPVAGSAPAAAQTAPSGAGQPPHQGSGSGNGNGFGAVAGAKPSADVPAVMGSGPIPPPNIPPHVPMQPPTHPPTQVGETDPTRVVPAEFGGRGVAETEQAPAKSTSGSRISRRKLLVGAGGLAGVAVAGGGAYVALGSKKDVKTGDTTNLAAGSATTPSPTGSPSNADASGPSSSDSSSDADTASSSSSSSASESPSTSPSSAAGSLPPLTPSSVPVGQIELPGNPQLVYAFINGGKHLIVSDDANGVQIFDITNAAAALKVGSIPIPLADGKLQEMLSMDYSPARGLLVLGGKGGLYLWDVKDPTKPVQLSARGDVNGKRVSDLALSSDGMKLAIATVDDSTPTVGNCVLDLADPKQPAQISTLTPSDKDSLELVAFAAGDKYIVTTGHGEDSRAAIFQLWDAGNARNVVPINSASWYDPAATKLTGALYVATSGPWNTLVLGVSGADDQSQDMQFLDFRKPQSPAKQWKFTNISGALGFHPTHPVVVAGDSRSGAATIYDMTDPGHPLPITQLVKETGRVLSLGFNPDGSLLAMALRRSDYSDKAVIYFWKM</sequence>
<dbReference type="InterPro" id="IPR015943">
    <property type="entry name" value="WD40/YVTN_repeat-like_dom_sf"/>
</dbReference>
<dbReference type="PANTHER" id="PTHR43289">
    <property type="entry name" value="MITOGEN-ACTIVATED PROTEIN KINASE KINASE KINASE 20-RELATED"/>
    <property type="match status" value="1"/>
</dbReference>
<evidence type="ECO:0000259" key="9">
    <source>
        <dbReference type="PROSITE" id="PS50011"/>
    </source>
</evidence>
<evidence type="ECO:0000256" key="4">
    <source>
        <dbReference type="ARBA" id="ARBA00022741"/>
    </source>
</evidence>
<keyword evidence="6 7" id="KW-0067">ATP-binding</keyword>
<name>A0ABN2U5S8_9ACTN</name>
<evidence type="ECO:0000256" key="5">
    <source>
        <dbReference type="ARBA" id="ARBA00022777"/>
    </source>
</evidence>
<dbReference type="InterPro" id="IPR017441">
    <property type="entry name" value="Protein_kinase_ATP_BS"/>
</dbReference>
<dbReference type="EMBL" id="BAAAQN010000015">
    <property type="protein sequence ID" value="GAA2029239.1"/>
    <property type="molecule type" value="Genomic_DNA"/>
</dbReference>
<evidence type="ECO:0000256" key="8">
    <source>
        <dbReference type="SAM" id="MobiDB-lite"/>
    </source>
</evidence>
<reference evidence="10 11" key="1">
    <citation type="journal article" date="2019" name="Int. J. Syst. Evol. Microbiol.">
        <title>The Global Catalogue of Microorganisms (GCM) 10K type strain sequencing project: providing services to taxonomists for standard genome sequencing and annotation.</title>
        <authorList>
            <consortium name="The Broad Institute Genomics Platform"/>
            <consortium name="The Broad Institute Genome Sequencing Center for Infectious Disease"/>
            <person name="Wu L."/>
            <person name="Ma J."/>
        </authorList>
    </citation>
    <scope>NUCLEOTIDE SEQUENCE [LARGE SCALE GENOMIC DNA]</scope>
    <source>
        <strain evidence="10 11">JCM 16014</strain>
    </source>
</reference>
<keyword evidence="2" id="KW-0723">Serine/threonine-protein kinase</keyword>
<dbReference type="SMART" id="SM00220">
    <property type="entry name" value="S_TKc"/>
    <property type="match status" value="1"/>
</dbReference>
<dbReference type="SUPFAM" id="SSF56112">
    <property type="entry name" value="Protein kinase-like (PK-like)"/>
    <property type="match status" value="1"/>
</dbReference>
<feature type="compositionally biased region" description="Gly residues" evidence="8">
    <location>
        <begin position="459"/>
        <end position="469"/>
    </location>
</feature>
<feature type="compositionally biased region" description="Low complexity" evidence="8">
    <location>
        <begin position="584"/>
        <end position="650"/>
    </location>
</feature>
<dbReference type="PROSITE" id="PS50011">
    <property type="entry name" value="PROTEIN_KINASE_DOM"/>
    <property type="match status" value="1"/>
</dbReference>
<comment type="caution">
    <text evidence="10">The sequence shown here is derived from an EMBL/GenBank/DDBJ whole genome shotgun (WGS) entry which is preliminary data.</text>
</comment>
<keyword evidence="4 7" id="KW-0547">Nucleotide-binding</keyword>
<feature type="compositionally biased region" description="Low complexity" evidence="8">
    <location>
        <begin position="430"/>
        <end position="458"/>
    </location>
</feature>
<feature type="region of interest" description="Disordered" evidence="8">
    <location>
        <begin position="580"/>
        <end position="652"/>
    </location>
</feature>
<dbReference type="RefSeq" id="WP_344666284.1">
    <property type="nucleotide sequence ID" value="NZ_BAAAQN010000015.1"/>
</dbReference>
<evidence type="ECO:0000313" key="11">
    <source>
        <dbReference type="Proteomes" id="UP001500751"/>
    </source>
</evidence>
<keyword evidence="11" id="KW-1185">Reference proteome</keyword>
<keyword evidence="3" id="KW-0808">Transferase</keyword>
<dbReference type="Gene3D" id="2.130.10.10">
    <property type="entry name" value="YVTN repeat-like/Quinoprotein amine dehydrogenase"/>
    <property type="match status" value="2"/>
</dbReference>
<dbReference type="InterPro" id="IPR000719">
    <property type="entry name" value="Prot_kinase_dom"/>
</dbReference>